<gene>
    <name evidence="2" type="ORF">C922_02871</name>
</gene>
<dbReference type="RefSeq" id="XP_008816691.1">
    <property type="nucleotide sequence ID" value="XM_008818469.1"/>
</dbReference>
<evidence type="ECO:0000313" key="2">
    <source>
        <dbReference type="EMBL" id="EUD66885.1"/>
    </source>
</evidence>
<dbReference type="SUPFAM" id="SSF50249">
    <property type="entry name" value="Nucleic acid-binding proteins"/>
    <property type="match status" value="1"/>
</dbReference>
<accession>W7A565</accession>
<feature type="compositionally biased region" description="Basic and acidic residues" evidence="1">
    <location>
        <begin position="14"/>
        <end position="28"/>
    </location>
</feature>
<organism evidence="2 3">
    <name type="scientific">Plasmodium inui San Antonio 1</name>
    <dbReference type="NCBI Taxonomy" id="1237626"/>
    <lineage>
        <taxon>Eukaryota</taxon>
        <taxon>Sar</taxon>
        <taxon>Alveolata</taxon>
        <taxon>Apicomplexa</taxon>
        <taxon>Aconoidasida</taxon>
        <taxon>Haemosporida</taxon>
        <taxon>Plasmodiidae</taxon>
        <taxon>Plasmodium</taxon>
        <taxon>Plasmodium (Plasmodium)</taxon>
    </lineage>
</organism>
<feature type="region of interest" description="Disordered" evidence="1">
    <location>
        <begin position="1"/>
        <end position="51"/>
    </location>
</feature>
<keyword evidence="3" id="KW-1185">Reference proteome</keyword>
<feature type="compositionally biased region" description="Polar residues" evidence="1">
    <location>
        <begin position="140"/>
        <end position="150"/>
    </location>
</feature>
<dbReference type="GeneID" id="20038145"/>
<feature type="compositionally biased region" description="Basic and acidic residues" evidence="1">
    <location>
        <begin position="825"/>
        <end position="846"/>
    </location>
</feature>
<dbReference type="VEuPathDB" id="PlasmoDB:C922_02871"/>
<evidence type="ECO:0000313" key="3">
    <source>
        <dbReference type="Proteomes" id="UP000030640"/>
    </source>
</evidence>
<dbReference type="EMBL" id="KI965469">
    <property type="protein sequence ID" value="EUD66885.1"/>
    <property type="molecule type" value="Genomic_DNA"/>
</dbReference>
<proteinExistence type="predicted"/>
<evidence type="ECO:0000256" key="1">
    <source>
        <dbReference type="SAM" id="MobiDB-lite"/>
    </source>
</evidence>
<feature type="region of interest" description="Disordered" evidence="1">
    <location>
        <begin position="126"/>
        <end position="161"/>
    </location>
</feature>
<dbReference type="Proteomes" id="UP000030640">
    <property type="component" value="Unassembled WGS sequence"/>
</dbReference>
<reference evidence="2 3" key="1">
    <citation type="submission" date="2013-02" db="EMBL/GenBank/DDBJ databases">
        <title>The Genome Sequence of Plasmodium inui San Antonio 1.</title>
        <authorList>
            <consortium name="The Broad Institute Genome Sequencing Platform"/>
            <consortium name="The Broad Institute Genome Sequencing Center for Infectious Disease"/>
            <person name="Neafsey D."/>
            <person name="Cheeseman I."/>
            <person name="Volkman S."/>
            <person name="Adams J."/>
            <person name="Walker B."/>
            <person name="Young S.K."/>
            <person name="Zeng Q."/>
            <person name="Gargeya S."/>
            <person name="Fitzgerald M."/>
            <person name="Haas B."/>
            <person name="Abouelleil A."/>
            <person name="Alvarado L."/>
            <person name="Arachchi H.M."/>
            <person name="Berlin A.M."/>
            <person name="Chapman S.B."/>
            <person name="Dewar J."/>
            <person name="Goldberg J."/>
            <person name="Griggs A."/>
            <person name="Gujja S."/>
            <person name="Hansen M."/>
            <person name="Howarth C."/>
            <person name="Imamovic A."/>
            <person name="Larimer J."/>
            <person name="McCowan C."/>
            <person name="Murphy C."/>
            <person name="Neiman D."/>
            <person name="Pearson M."/>
            <person name="Priest M."/>
            <person name="Roberts A."/>
            <person name="Saif S."/>
            <person name="Shea T."/>
            <person name="Sisk P."/>
            <person name="Sykes S."/>
            <person name="Wortman J."/>
            <person name="Nusbaum C."/>
            <person name="Birren B."/>
        </authorList>
    </citation>
    <scope>NUCLEOTIDE SEQUENCE [LARGE SCALE GENOMIC DNA]</scope>
    <source>
        <strain evidence="2 3">San Antonio 1</strain>
    </source>
</reference>
<sequence length="1155" mass="131750">MFYLYNKFTSASTRSHEEKKDNIVDAGRDATLPASENVTRGRSSERDNKAEEDDLFCALEENERSREVIMENERHENGVEEGSDIFLIGEKMSARCSASEFSRQGGDTWWDGNPTWGAMAPLEGQVGTHLDQPSEHHQNGSKTDQPNENAQHGGPLCEEFDEDGDEFFKIDQDNFSSFTFAVSCATEWKGEKEHLQNSNDEAQIKDSTNEQHKEYPFENGYLFDNSSDHVKINLSLHPRAQMESGNFDQTVMNGCSPRGEMASFVEFISHGNLTRYFNKGEECEEENEGGIQFEANVSTHIQERERNLEGIFKEESVLHTLLEGEPIASEGEEECPLGIIEDIDVSYEKESRGETRNTMSRIRGVGQDRVEKGAEVNNPNEAEKDTTNELHMFDPIMPDDEESECNFFQGVHFPQKWQAAPREGPRSGDYSHADNGKSNFCPVDIHICPKSSENKFKLNFCSYEFPGPANINGQEEEDRDACFDNKKLEKISEELETQNWNRPIENPSRVDSERGAVQPKVVGENGKEVRSKNLCDEKQACEVGQSGITEKWDEKKLMQINTFQRTNFEMDNVKKSSDVFLCRDDEQYEVASISENHGEESFFFENKEKIETVNLEKSDERKAVSVGEEVLLVEVAVQGGEDDFSLFQSEQSVRVVEVENEESASLLENKQTVEVVNMLDMMNLLDVVEDDGGASAKERNFFDRKETYETEEAAEESKRKTLHDVFSFETVDLKSGNSNESAKISTYIGLDEFSGKNEVGGNLYETGEDTERVAVQREEEEGGKGEQVNIEEMNESKGDSHFSDKEMEEIKTVELVGQTKKKFYPHKEEEDSGNDHELDEDSKCLEDNPDDDAEDILGENLIKEGEELNSILLPKITNEQFVQEQDNGTENKLESLLCVPSNMMQKNFLFDQHKRDMLPTTGRDTNPVRANDIEEKNRWEEDKQTECVETVKEPEICMQIWNEFYEKEAAQKVHCHGKMIKENGTDAMTGLTDEEIFEAANLNDKKEKKKKKKKIKKSRIISEKPFEYDSGSLKYLKAVKELPPLDFLKCKDLRPFLRLFNIVLKAVRMFRSSEDYLYVLAGDETGCIYVKLEMKHEKFCQEDQTFMLANCCVSVEAGHAFLEINEYSDIFSLKYNPIGTVNKSVNFSDSKFLAL</sequence>
<feature type="region of interest" description="Disordered" evidence="1">
    <location>
        <begin position="823"/>
        <end position="854"/>
    </location>
</feature>
<dbReference type="InterPro" id="IPR012340">
    <property type="entry name" value="NA-bd_OB-fold"/>
</dbReference>
<dbReference type="OrthoDB" id="372613at2759"/>
<protein>
    <submittedName>
        <fullName evidence="2">Uncharacterized protein</fullName>
    </submittedName>
</protein>
<dbReference type="AlphaFoldDB" id="W7A565"/>
<name>W7A565_9APIC</name>